<evidence type="ECO:0000256" key="1">
    <source>
        <dbReference type="ARBA" id="ARBA00003726"/>
    </source>
</evidence>
<proteinExistence type="inferred from homology"/>
<keyword evidence="14" id="KW-1185">Reference proteome</keyword>
<comment type="similarity">
    <text evidence="3">Belongs to the class-I DAHP synthase family.</text>
</comment>
<dbReference type="RefSeq" id="XP_046059388.1">
    <property type="nucleotide sequence ID" value="XM_046206744.1"/>
</dbReference>
<keyword evidence="5" id="KW-0028">Amino-acid biosynthesis</keyword>
<dbReference type="InterPro" id="IPR006218">
    <property type="entry name" value="DAHP1/KDSA"/>
</dbReference>
<comment type="pathway">
    <text evidence="2">Metabolic intermediate biosynthesis; chorismate biosynthesis; chorismate from D-erythrose 4-phosphate and phosphoenolpyruvate: step 1/7.</text>
</comment>
<dbReference type="GO" id="GO:0008652">
    <property type="term" value="P:amino acid biosynthetic process"/>
    <property type="evidence" value="ECO:0007669"/>
    <property type="project" value="UniProtKB-KW"/>
</dbReference>
<evidence type="ECO:0000256" key="8">
    <source>
        <dbReference type="ARBA" id="ARBA00031111"/>
    </source>
</evidence>
<sequence>MAVAQPEVIQNYLFPISDQLTSKILAYRDAVNELMEDFRRVNRHKLLIITGPSTLNNPLQSKHCAQWISKLSGKRSYKVSFEAKNKLPAELGAELKHIYENDLSPDSIMLSMRANYTAYEESQDPLRETKEVKLGLPLCRTLMHELAKYCPLTVSLSNTISPQYYSDLCCLGLVDSTLLESQLHREIVSGVSYPCGFEVPSSSEYHVSKGKEAIFASSFPHSFLTITKNGSVAQVETTGNRDTFLVIRTSDCDNNNEVLNAFHNLDTNTKLHGQLKIVVDIGKLNSDNYNTKCELVTSLIKNPKCYSKLIGFMIDSGDVYLPQNTQVEQISSVLHEQYEEEQFSNLRQKLLRNDEPHNNNFDAFLLANQMISRIVWANR</sequence>
<keyword evidence="6" id="KW-0808">Transferase</keyword>
<dbReference type="Proteomes" id="UP000769157">
    <property type="component" value="Unassembled WGS sequence"/>
</dbReference>
<evidence type="ECO:0000313" key="14">
    <source>
        <dbReference type="Proteomes" id="UP000769157"/>
    </source>
</evidence>
<evidence type="ECO:0000256" key="2">
    <source>
        <dbReference type="ARBA" id="ARBA00004688"/>
    </source>
</evidence>
<evidence type="ECO:0000256" key="5">
    <source>
        <dbReference type="ARBA" id="ARBA00022605"/>
    </source>
</evidence>
<dbReference type="EC" id="2.5.1.54" evidence="4"/>
<dbReference type="GeneID" id="70237513"/>
<comment type="function">
    <text evidence="1">Stereospecific condensation of phosphoenolpyruvate (PEP) and D-erythrose-4-phosphate (E4P) giving rise to 3-deoxy-D-arabino-heptulosonate-7-phosphate (DAHP).</text>
</comment>
<name>A0A9P8T1M7_9ASCO</name>
<accession>A0A9P8T1M7</accession>
<feature type="domain" description="DAHP synthetase I/KDSA" evidence="12">
    <location>
        <begin position="125"/>
        <end position="316"/>
    </location>
</feature>
<reference evidence="13" key="2">
    <citation type="submission" date="2021-01" db="EMBL/GenBank/DDBJ databases">
        <authorList>
            <person name="Schikora-Tamarit M.A."/>
        </authorList>
    </citation>
    <scope>NUCLEOTIDE SEQUENCE</scope>
    <source>
        <strain evidence="13">CBS6075</strain>
    </source>
</reference>
<evidence type="ECO:0000256" key="7">
    <source>
        <dbReference type="ARBA" id="ARBA00023141"/>
    </source>
</evidence>
<evidence type="ECO:0000256" key="11">
    <source>
        <dbReference type="ARBA" id="ARBA00047508"/>
    </source>
</evidence>
<dbReference type="GO" id="GO:0005737">
    <property type="term" value="C:cytoplasm"/>
    <property type="evidence" value="ECO:0007669"/>
    <property type="project" value="TreeGrafter"/>
</dbReference>
<dbReference type="SUPFAM" id="SSF51569">
    <property type="entry name" value="Aldolase"/>
    <property type="match status" value="1"/>
</dbReference>
<evidence type="ECO:0000256" key="6">
    <source>
        <dbReference type="ARBA" id="ARBA00022679"/>
    </source>
</evidence>
<evidence type="ECO:0000256" key="10">
    <source>
        <dbReference type="ARBA" id="ARBA00032193"/>
    </source>
</evidence>
<dbReference type="PANTHER" id="PTHR21225:SF12">
    <property type="entry name" value="PHOSPHO-2-DEHYDRO-3-DEOXYHEPTONATE ALDOLASE, TYROSINE-INHIBITED"/>
    <property type="match status" value="1"/>
</dbReference>
<keyword evidence="7" id="KW-0057">Aromatic amino acid biosynthesis</keyword>
<evidence type="ECO:0000259" key="12">
    <source>
        <dbReference type="Pfam" id="PF00793"/>
    </source>
</evidence>
<dbReference type="OrthoDB" id="4020666at2759"/>
<dbReference type="EMBL" id="JAEUBE010000378">
    <property type="protein sequence ID" value="KAH3662299.1"/>
    <property type="molecule type" value="Genomic_DNA"/>
</dbReference>
<dbReference type="InterPro" id="IPR006219">
    <property type="entry name" value="DAHP_synth_1"/>
</dbReference>
<dbReference type="AlphaFoldDB" id="A0A9P8T1M7"/>
<organism evidence="13 14">
    <name type="scientific">Ogataea philodendri</name>
    <dbReference type="NCBI Taxonomy" id="1378263"/>
    <lineage>
        <taxon>Eukaryota</taxon>
        <taxon>Fungi</taxon>
        <taxon>Dikarya</taxon>
        <taxon>Ascomycota</taxon>
        <taxon>Saccharomycotina</taxon>
        <taxon>Pichiomycetes</taxon>
        <taxon>Pichiales</taxon>
        <taxon>Pichiaceae</taxon>
        <taxon>Ogataea</taxon>
    </lineage>
</organism>
<dbReference type="Gene3D" id="3.20.20.70">
    <property type="entry name" value="Aldolase class I"/>
    <property type="match status" value="1"/>
</dbReference>
<evidence type="ECO:0000256" key="3">
    <source>
        <dbReference type="ARBA" id="ARBA00007985"/>
    </source>
</evidence>
<dbReference type="GO" id="GO:0009073">
    <property type="term" value="P:aromatic amino acid family biosynthetic process"/>
    <property type="evidence" value="ECO:0007669"/>
    <property type="project" value="UniProtKB-KW"/>
</dbReference>
<protein>
    <recommendedName>
        <fullName evidence="4">3-deoxy-7-phosphoheptulonate synthase</fullName>
        <ecNumber evidence="4">2.5.1.54</ecNumber>
    </recommendedName>
    <alternativeName>
        <fullName evidence="10">3-deoxy-D-arabino-heptulosonate 7-phosphate synthase</fullName>
    </alternativeName>
    <alternativeName>
        <fullName evidence="9">DAHP synthase</fullName>
    </alternativeName>
    <alternativeName>
        <fullName evidence="8">Phospho-2-keto-3-deoxyheptonate aldolase</fullName>
    </alternativeName>
</protein>
<evidence type="ECO:0000256" key="4">
    <source>
        <dbReference type="ARBA" id="ARBA00012694"/>
    </source>
</evidence>
<evidence type="ECO:0000313" key="13">
    <source>
        <dbReference type="EMBL" id="KAH3662299.1"/>
    </source>
</evidence>
<dbReference type="GO" id="GO:0003849">
    <property type="term" value="F:3-deoxy-7-phosphoheptulonate synthase activity"/>
    <property type="evidence" value="ECO:0007669"/>
    <property type="project" value="UniProtKB-EC"/>
</dbReference>
<evidence type="ECO:0000256" key="9">
    <source>
        <dbReference type="ARBA" id="ARBA00031349"/>
    </source>
</evidence>
<gene>
    <name evidence="13" type="ORF">OGAPHI_005549</name>
</gene>
<comment type="catalytic activity">
    <reaction evidence="11">
        <text>D-erythrose 4-phosphate + phosphoenolpyruvate + H2O = 7-phospho-2-dehydro-3-deoxy-D-arabino-heptonate + phosphate</text>
        <dbReference type="Rhea" id="RHEA:14717"/>
        <dbReference type="ChEBI" id="CHEBI:15377"/>
        <dbReference type="ChEBI" id="CHEBI:16897"/>
        <dbReference type="ChEBI" id="CHEBI:43474"/>
        <dbReference type="ChEBI" id="CHEBI:58394"/>
        <dbReference type="ChEBI" id="CHEBI:58702"/>
        <dbReference type="EC" id="2.5.1.54"/>
    </reaction>
</comment>
<comment type="caution">
    <text evidence="13">The sequence shown here is derived from an EMBL/GenBank/DDBJ whole genome shotgun (WGS) entry which is preliminary data.</text>
</comment>
<dbReference type="PANTHER" id="PTHR21225">
    <property type="entry name" value="PHOSPHO-2-DEHYDRO-3-DEOXYHEPTONATE ALDOLASE DAHP SYNTHETASE"/>
    <property type="match status" value="1"/>
</dbReference>
<reference evidence="13" key="1">
    <citation type="journal article" date="2021" name="Open Biol.">
        <title>Shared evolutionary footprints suggest mitochondrial oxidative damage underlies multiple complex I losses in fungi.</title>
        <authorList>
            <person name="Schikora-Tamarit M.A."/>
            <person name="Marcet-Houben M."/>
            <person name="Nosek J."/>
            <person name="Gabaldon T."/>
        </authorList>
    </citation>
    <scope>NUCLEOTIDE SEQUENCE</scope>
    <source>
        <strain evidence="13">CBS6075</strain>
    </source>
</reference>
<dbReference type="InterPro" id="IPR013785">
    <property type="entry name" value="Aldolase_TIM"/>
</dbReference>
<dbReference type="Pfam" id="PF00793">
    <property type="entry name" value="DAHP_synth_1"/>
    <property type="match status" value="1"/>
</dbReference>